<keyword evidence="2" id="KW-1185">Reference proteome</keyword>
<gene>
    <name evidence="1" type="ORF">NM688_g8319</name>
</gene>
<protein>
    <submittedName>
        <fullName evidence="1">Uncharacterized protein</fullName>
    </submittedName>
</protein>
<dbReference type="Proteomes" id="UP001148662">
    <property type="component" value="Unassembled WGS sequence"/>
</dbReference>
<proteinExistence type="predicted"/>
<reference evidence="1" key="1">
    <citation type="submission" date="2022-07" db="EMBL/GenBank/DDBJ databases">
        <title>Genome Sequence of Phlebia brevispora.</title>
        <authorList>
            <person name="Buettner E."/>
        </authorList>
    </citation>
    <scope>NUCLEOTIDE SEQUENCE</scope>
    <source>
        <strain evidence="1">MPL23</strain>
    </source>
</reference>
<evidence type="ECO:0000313" key="1">
    <source>
        <dbReference type="EMBL" id="KAJ3525977.1"/>
    </source>
</evidence>
<organism evidence="1 2">
    <name type="scientific">Phlebia brevispora</name>
    <dbReference type="NCBI Taxonomy" id="194682"/>
    <lineage>
        <taxon>Eukaryota</taxon>
        <taxon>Fungi</taxon>
        <taxon>Dikarya</taxon>
        <taxon>Basidiomycota</taxon>
        <taxon>Agaricomycotina</taxon>
        <taxon>Agaricomycetes</taxon>
        <taxon>Polyporales</taxon>
        <taxon>Meruliaceae</taxon>
        <taxon>Phlebia</taxon>
    </lineage>
</organism>
<comment type="caution">
    <text evidence="1">The sequence shown here is derived from an EMBL/GenBank/DDBJ whole genome shotgun (WGS) entry which is preliminary data.</text>
</comment>
<evidence type="ECO:0000313" key="2">
    <source>
        <dbReference type="Proteomes" id="UP001148662"/>
    </source>
</evidence>
<sequence>MYRVVIVGHLLSAISSQSIKLERRQPILSGTAPGTTSIPRQPHLSDNYSTMFQESNLGHILLPLDALRYAEARSQVAFVPSHQVNSEEDGSERRATRLRLKMTLPRPVPMFDELRRSFTVKLTVLGQLSEYDFELETKACVDDEDFDGKGLFRTTMRCWVEERRGRSSRMQWCNARHAMEQLERLVGEPVDMSKFVMIDEPSLSGSMKLHMHGVETHTCLSDTHDFPFYDTDGDRIVLCDASEVPFEVAMHFTFKLRLGCFCLSAPSVSGPLMVQS</sequence>
<name>A0ACC1RUU8_9APHY</name>
<accession>A0ACC1RUU8</accession>
<dbReference type="EMBL" id="JANHOG010002202">
    <property type="protein sequence ID" value="KAJ3525977.1"/>
    <property type="molecule type" value="Genomic_DNA"/>
</dbReference>